<dbReference type="Proteomes" id="UP000789759">
    <property type="component" value="Unassembled WGS sequence"/>
</dbReference>
<evidence type="ECO:0000313" key="2">
    <source>
        <dbReference type="Proteomes" id="UP000789759"/>
    </source>
</evidence>
<name>A0A9N9KAF9_9GLOM</name>
<proteinExistence type="predicted"/>
<gene>
    <name evidence="1" type="ORF">CPELLU_LOCUS19415</name>
</gene>
<organism evidence="1 2">
    <name type="scientific">Cetraspora pellucida</name>
    <dbReference type="NCBI Taxonomy" id="1433469"/>
    <lineage>
        <taxon>Eukaryota</taxon>
        <taxon>Fungi</taxon>
        <taxon>Fungi incertae sedis</taxon>
        <taxon>Mucoromycota</taxon>
        <taxon>Glomeromycotina</taxon>
        <taxon>Glomeromycetes</taxon>
        <taxon>Diversisporales</taxon>
        <taxon>Gigasporaceae</taxon>
        <taxon>Cetraspora</taxon>
    </lineage>
</organism>
<accession>A0A9N9KAF9</accession>
<keyword evidence="2" id="KW-1185">Reference proteome</keyword>
<comment type="caution">
    <text evidence="1">The sequence shown here is derived from an EMBL/GenBank/DDBJ whole genome shotgun (WGS) entry which is preliminary data.</text>
</comment>
<protein>
    <submittedName>
        <fullName evidence="1">23228_t:CDS:1</fullName>
    </submittedName>
</protein>
<dbReference type="EMBL" id="CAJVQA010046374">
    <property type="protein sequence ID" value="CAG8818180.1"/>
    <property type="molecule type" value="Genomic_DNA"/>
</dbReference>
<sequence>GVEDIYKALSNLNLSKNNDNYKKRQLSNKKMQNFKFSEKKTLKIEKLLNIDAANFTNSLDKIIFDTNFESSKEENINYQNSNAKNNVDKKN</sequence>
<dbReference type="AlphaFoldDB" id="A0A9N9KAF9"/>
<evidence type="ECO:0000313" key="1">
    <source>
        <dbReference type="EMBL" id="CAG8818180.1"/>
    </source>
</evidence>
<reference evidence="1" key="1">
    <citation type="submission" date="2021-06" db="EMBL/GenBank/DDBJ databases">
        <authorList>
            <person name="Kallberg Y."/>
            <person name="Tangrot J."/>
            <person name="Rosling A."/>
        </authorList>
    </citation>
    <scope>NUCLEOTIDE SEQUENCE</scope>
    <source>
        <strain evidence="1">FL966</strain>
    </source>
</reference>
<dbReference type="OrthoDB" id="2423583at2759"/>
<feature type="non-terminal residue" evidence="1">
    <location>
        <position position="1"/>
    </location>
</feature>